<dbReference type="NCBIfam" id="TIGR02432">
    <property type="entry name" value="lysidine_TilS_N"/>
    <property type="match status" value="1"/>
</dbReference>
<dbReference type="HAMAP" id="MF_01161">
    <property type="entry name" value="tRNA_Ile_lys_synt"/>
    <property type="match status" value="1"/>
</dbReference>
<comment type="domain">
    <text evidence="8">The N-terminal region contains the highly conserved SGGXDS motif, predicted to be a P-loop motif involved in ATP binding.</text>
</comment>
<evidence type="ECO:0000256" key="5">
    <source>
        <dbReference type="ARBA" id="ARBA00022741"/>
    </source>
</evidence>
<protein>
    <recommendedName>
        <fullName evidence="8">tRNA(Ile)-lysidine synthase</fullName>
        <ecNumber evidence="8">6.3.4.19</ecNumber>
    </recommendedName>
    <alternativeName>
        <fullName evidence="8">tRNA(Ile)-2-lysyl-cytidine synthase</fullName>
    </alternativeName>
    <alternativeName>
        <fullName evidence="8">tRNA(Ile)-lysidine synthetase</fullName>
    </alternativeName>
</protein>
<dbReference type="CDD" id="cd01992">
    <property type="entry name" value="TilS_N"/>
    <property type="match status" value="1"/>
</dbReference>
<evidence type="ECO:0000313" key="10">
    <source>
        <dbReference type="EMBL" id="MSU08941.1"/>
    </source>
</evidence>
<dbReference type="InterPro" id="IPR011063">
    <property type="entry name" value="TilS/TtcA_N"/>
</dbReference>
<dbReference type="InterPro" id="IPR014729">
    <property type="entry name" value="Rossmann-like_a/b/a_fold"/>
</dbReference>
<dbReference type="SUPFAM" id="SSF82829">
    <property type="entry name" value="MesJ substrate recognition domain-like"/>
    <property type="match status" value="1"/>
</dbReference>
<name>A0A6I2UIF8_9FIRM</name>
<dbReference type="EC" id="6.3.4.19" evidence="8"/>
<accession>A0A6I2UIF8</accession>
<dbReference type="SUPFAM" id="SSF56037">
    <property type="entry name" value="PheT/TilS domain"/>
    <property type="match status" value="1"/>
</dbReference>
<dbReference type="GO" id="GO:0032267">
    <property type="term" value="F:tRNA(Ile)-lysidine synthase activity"/>
    <property type="evidence" value="ECO:0007669"/>
    <property type="project" value="UniProtKB-EC"/>
</dbReference>
<dbReference type="PANTHER" id="PTHR43033:SF1">
    <property type="entry name" value="TRNA(ILE)-LYSIDINE SYNTHASE-RELATED"/>
    <property type="match status" value="1"/>
</dbReference>
<dbReference type="SUPFAM" id="SSF52402">
    <property type="entry name" value="Adenine nucleotide alpha hydrolases-like"/>
    <property type="match status" value="1"/>
</dbReference>
<dbReference type="Gene3D" id="3.40.50.620">
    <property type="entry name" value="HUPs"/>
    <property type="match status" value="1"/>
</dbReference>
<dbReference type="Pfam" id="PF11734">
    <property type="entry name" value="TilS_C"/>
    <property type="match status" value="1"/>
</dbReference>
<evidence type="ECO:0000256" key="6">
    <source>
        <dbReference type="ARBA" id="ARBA00022840"/>
    </source>
</evidence>
<dbReference type="GO" id="GO:0005737">
    <property type="term" value="C:cytoplasm"/>
    <property type="evidence" value="ECO:0007669"/>
    <property type="project" value="UniProtKB-SubCell"/>
</dbReference>
<dbReference type="InterPro" id="IPR012094">
    <property type="entry name" value="tRNA_Ile_lys_synt"/>
</dbReference>
<dbReference type="EMBL" id="VUNR01000014">
    <property type="protein sequence ID" value="MSU08941.1"/>
    <property type="molecule type" value="Genomic_DNA"/>
</dbReference>
<reference evidence="10 11" key="1">
    <citation type="submission" date="2019-08" db="EMBL/GenBank/DDBJ databases">
        <title>In-depth cultivation of the pig gut microbiome towards novel bacterial diversity and tailored functional studies.</title>
        <authorList>
            <person name="Wylensek D."/>
            <person name="Hitch T.C.A."/>
            <person name="Clavel T."/>
        </authorList>
    </citation>
    <scope>NUCLEOTIDE SEQUENCE [LARGE SCALE GENOMIC DNA]</scope>
    <source>
        <strain evidence="10 11">WCA-693-APC-5D-A</strain>
    </source>
</reference>
<dbReference type="InterPro" id="IPR012796">
    <property type="entry name" value="Lysidine-tRNA-synth_C"/>
</dbReference>
<comment type="caution">
    <text evidence="10">The sequence shown here is derived from an EMBL/GenBank/DDBJ whole genome shotgun (WGS) entry which is preliminary data.</text>
</comment>
<comment type="catalytic activity">
    <reaction evidence="7 8">
        <text>cytidine(34) in tRNA(Ile2) + L-lysine + ATP = lysidine(34) in tRNA(Ile2) + AMP + diphosphate + H(+)</text>
        <dbReference type="Rhea" id="RHEA:43744"/>
        <dbReference type="Rhea" id="RHEA-COMP:10625"/>
        <dbReference type="Rhea" id="RHEA-COMP:10670"/>
        <dbReference type="ChEBI" id="CHEBI:15378"/>
        <dbReference type="ChEBI" id="CHEBI:30616"/>
        <dbReference type="ChEBI" id="CHEBI:32551"/>
        <dbReference type="ChEBI" id="CHEBI:33019"/>
        <dbReference type="ChEBI" id="CHEBI:82748"/>
        <dbReference type="ChEBI" id="CHEBI:83665"/>
        <dbReference type="ChEBI" id="CHEBI:456215"/>
        <dbReference type="EC" id="6.3.4.19"/>
    </reaction>
</comment>
<dbReference type="AlphaFoldDB" id="A0A6I2UIF8"/>
<evidence type="ECO:0000256" key="4">
    <source>
        <dbReference type="ARBA" id="ARBA00022694"/>
    </source>
</evidence>
<dbReference type="InterPro" id="IPR012795">
    <property type="entry name" value="tRNA_Ile_lys_synt_N"/>
</dbReference>
<evidence type="ECO:0000256" key="3">
    <source>
        <dbReference type="ARBA" id="ARBA00022598"/>
    </source>
</evidence>
<evidence type="ECO:0000313" key="11">
    <source>
        <dbReference type="Proteomes" id="UP000433181"/>
    </source>
</evidence>
<dbReference type="SMART" id="SM00977">
    <property type="entry name" value="TilS_C"/>
    <property type="match status" value="1"/>
</dbReference>
<evidence type="ECO:0000256" key="2">
    <source>
        <dbReference type="ARBA" id="ARBA00022490"/>
    </source>
</evidence>
<keyword evidence="5 8" id="KW-0547">Nucleotide-binding</keyword>
<dbReference type="Pfam" id="PF01171">
    <property type="entry name" value="ATP_bind_3"/>
    <property type="match status" value="1"/>
</dbReference>
<comment type="subcellular location">
    <subcellularLocation>
        <location evidence="1 8">Cytoplasm</location>
    </subcellularLocation>
</comment>
<evidence type="ECO:0000256" key="7">
    <source>
        <dbReference type="ARBA" id="ARBA00048539"/>
    </source>
</evidence>
<dbReference type="Gene3D" id="1.20.59.20">
    <property type="match status" value="1"/>
</dbReference>
<keyword evidence="11" id="KW-1185">Reference proteome</keyword>
<dbReference type="GO" id="GO:0005524">
    <property type="term" value="F:ATP binding"/>
    <property type="evidence" value="ECO:0007669"/>
    <property type="project" value="UniProtKB-UniRule"/>
</dbReference>
<evidence type="ECO:0000259" key="9">
    <source>
        <dbReference type="SMART" id="SM00977"/>
    </source>
</evidence>
<dbReference type="PANTHER" id="PTHR43033">
    <property type="entry name" value="TRNA(ILE)-LYSIDINE SYNTHASE-RELATED"/>
    <property type="match status" value="1"/>
</dbReference>
<keyword evidence="4 8" id="KW-0819">tRNA processing</keyword>
<proteinExistence type="inferred from homology"/>
<comment type="similarity">
    <text evidence="8">Belongs to the tRNA(Ile)-lysidine synthase family.</text>
</comment>
<gene>
    <name evidence="8 10" type="primary">tilS</name>
    <name evidence="10" type="ORF">FYJ84_08085</name>
</gene>
<dbReference type="NCBIfam" id="TIGR02433">
    <property type="entry name" value="lysidine_TilS_C"/>
    <property type="match status" value="1"/>
</dbReference>
<organism evidence="10 11">
    <name type="scientific">Anaerovibrio slackiae</name>
    <dbReference type="NCBI Taxonomy" id="2652309"/>
    <lineage>
        <taxon>Bacteria</taxon>
        <taxon>Bacillati</taxon>
        <taxon>Bacillota</taxon>
        <taxon>Negativicutes</taxon>
        <taxon>Selenomonadales</taxon>
        <taxon>Selenomonadaceae</taxon>
        <taxon>Anaerovibrio</taxon>
    </lineage>
</organism>
<keyword evidence="2 8" id="KW-0963">Cytoplasm</keyword>
<evidence type="ECO:0000256" key="1">
    <source>
        <dbReference type="ARBA" id="ARBA00004496"/>
    </source>
</evidence>
<evidence type="ECO:0000256" key="8">
    <source>
        <dbReference type="HAMAP-Rule" id="MF_01161"/>
    </source>
</evidence>
<feature type="domain" description="Lysidine-tRNA(Ile) synthetase C-terminal" evidence="9">
    <location>
        <begin position="426"/>
        <end position="498"/>
    </location>
</feature>
<keyword evidence="3 8" id="KW-0436">Ligase</keyword>
<dbReference type="InterPro" id="IPR015262">
    <property type="entry name" value="tRNA_Ile_lys_synt_subst-bd"/>
</dbReference>
<sequence>MMDLLKCFEKNWRENIAPPEGVTVLAACSGGIDSLAMLDMLDRLQEVLGVRLAAAHFEHGIRGKDSLEDAEFVREFCGARGIEFYGASADVPGEAARAGESLETAARRLRYAFLRRIAGALSEKYGMGENQEKLGRVVIATAHHRDDQAETVLMHLIRGTGLRGLGGIRCRQGDLVRPLLFASKRELAEYCRQRRLEPRHDATNDEADCLRNRLRLELLPLLAREYNPALGDVLCQLADIAQADEDYLRQAAEKLWQELAAEAEQGFCFNLGRFLQLSLAMQRRLVQQAAFEVSGCQLAYVQVQAVLQLAKKGRTGTELQLPFGLLAEISYNFLYIIKKTIPFSGNHGTMDIVGEFEKISLRVPGTTCLPDGSRITAELAEDRQQLEVLLKSAAGHADSADTAAGNAGNGGCMAVYGDWDKCNQPLAVRHRKNGDRVSIGNGHKKLKDFLIDSRIPRQQRDELWLVADGGGDGNILWLPGVRRFAEAAADEGTRKFFVLRMINKG</sequence>
<dbReference type="GO" id="GO:0006400">
    <property type="term" value="P:tRNA modification"/>
    <property type="evidence" value="ECO:0007669"/>
    <property type="project" value="UniProtKB-UniRule"/>
</dbReference>
<dbReference type="Pfam" id="PF09179">
    <property type="entry name" value="TilS"/>
    <property type="match status" value="1"/>
</dbReference>
<comment type="function">
    <text evidence="8">Ligates lysine onto the cytidine present at position 34 of the AUA codon-specific tRNA(Ile) that contains the anticodon CAU, in an ATP-dependent manner. Cytidine is converted to lysidine, thus changing the amino acid specificity of the tRNA from methionine to isoleucine.</text>
</comment>
<keyword evidence="6 8" id="KW-0067">ATP-binding</keyword>
<dbReference type="Proteomes" id="UP000433181">
    <property type="component" value="Unassembled WGS sequence"/>
</dbReference>
<feature type="binding site" evidence="8">
    <location>
        <begin position="29"/>
        <end position="34"/>
    </location>
    <ligand>
        <name>ATP</name>
        <dbReference type="ChEBI" id="CHEBI:30616"/>
    </ligand>
</feature>